<dbReference type="OrthoDB" id="10006207at2759"/>
<keyword evidence="1" id="KW-0472">Membrane</keyword>
<feature type="transmembrane region" description="Helical" evidence="1">
    <location>
        <begin position="164"/>
        <end position="185"/>
    </location>
</feature>
<feature type="transmembrane region" description="Helical" evidence="1">
    <location>
        <begin position="62"/>
        <end position="80"/>
    </location>
</feature>
<feature type="transmembrane region" description="Helical" evidence="1">
    <location>
        <begin position="31"/>
        <end position="50"/>
    </location>
</feature>
<protein>
    <submittedName>
        <fullName evidence="2">Uncharacterized protein</fullName>
    </submittedName>
</protein>
<feature type="transmembrane region" description="Helical" evidence="1">
    <location>
        <begin position="197"/>
        <end position="217"/>
    </location>
</feature>
<keyword evidence="3" id="KW-1185">Reference proteome</keyword>
<dbReference type="EMBL" id="NEDP02005589">
    <property type="protein sequence ID" value="OWF37397.1"/>
    <property type="molecule type" value="Genomic_DNA"/>
</dbReference>
<comment type="caution">
    <text evidence="2">The sequence shown here is derived from an EMBL/GenBank/DDBJ whole genome shotgun (WGS) entry which is preliminary data.</text>
</comment>
<evidence type="ECO:0000256" key="1">
    <source>
        <dbReference type="SAM" id="Phobius"/>
    </source>
</evidence>
<feature type="transmembrane region" description="Helical" evidence="1">
    <location>
        <begin position="126"/>
        <end position="149"/>
    </location>
</feature>
<reference evidence="2 3" key="1">
    <citation type="journal article" date="2017" name="Nat. Ecol. Evol.">
        <title>Scallop genome provides insights into evolution of bilaterian karyotype and development.</title>
        <authorList>
            <person name="Wang S."/>
            <person name="Zhang J."/>
            <person name="Jiao W."/>
            <person name="Li J."/>
            <person name="Xun X."/>
            <person name="Sun Y."/>
            <person name="Guo X."/>
            <person name="Huan P."/>
            <person name="Dong B."/>
            <person name="Zhang L."/>
            <person name="Hu X."/>
            <person name="Sun X."/>
            <person name="Wang J."/>
            <person name="Zhao C."/>
            <person name="Wang Y."/>
            <person name="Wang D."/>
            <person name="Huang X."/>
            <person name="Wang R."/>
            <person name="Lv J."/>
            <person name="Li Y."/>
            <person name="Zhang Z."/>
            <person name="Liu B."/>
            <person name="Lu W."/>
            <person name="Hui Y."/>
            <person name="Liang J."/>
            <person name="Zhou Z."/>
            <person name="Hou R."/>
            <person name="Li X."/>
            <person name="Liu Y."/>
            <person name="Li H."/>
            <person name="Ning X."/>
            <person name="Lin Y."/>
            <person name="Zhao L."/>
            <person name="Xing Q."/>
            <person name="Dou J."/>
            <person name="Li Y."/>
            <person name="Mao J."/>
            <person name="Guo H."/>
            <person name="Dou H."/>
            <person name="Li T."/>
            <person name="Mu C."/>
            <person name="Jiang W."/>
            <person name="Fu Q."/>
            <person name="Fu X."/>
            <person name="Miao Y."/>
            <person name="Liu J."/>
            <person name="Yu Q."/>
            <person name="Li R."/>
            <person name="Liao H."/>
            <person name="Li X."/>
            <person name="Kong Y."/>
            <person name="Jiang Z."/>
            <person name="Chourrout D."/>
            <person name="Li R."/>
            <person name="Bao Z."/>
        </authorList>
    </citation>
    <scope>NUCLEOTIDE SEQUENCE [LARGE SCALE GENOMIC DNA]</scope>
    <source>
        <strain evidence="2 3">PY_sf001</strain>
    </source>
</reference>
<accession>A0A210PLQ3</accession>
<gene>
    <name evidence="2" type="ORF">KP79_PYT04762</name>
</gene>
<feature type="transmembrane region" description="Helical" evidence="1">
    <location>
        <begin position="92"/>
        <end position="114"/>
    </location>
</feature>
<feature type="transmembrane region" description="Helical" evidence="1">
    <location>
        <begin position="229"/>
        <end position="248"/>
    </location>
</feature>
<dbReference type="Proteomes" id="UP000242188">
    <property type="component" value="Unassembled WGS sequence"/>
</dbReference>
<proteinExistence type="predicted"/>
<evidence type="ECO:0000313" key="2">
    <source>
        <dbReference type="EMBL" id="OWF37397.1"/>
    </source>
</evidence>
<keyword evidence="1" id="KW-1133">Transmembrane helix</keyword>
<dbReference type="AlphaFoldDB" id="A0A210PLQ3"/>
<organism evidence="2 3">
    <name type="scientific">Mizuhopecten yessoensis</name>
    <name type="common">Japanese scallop</name>
    <name type="synonym">Patinopecten yessoensis</name>
    <dbReference type="NCBI Taxonomy" id="6573"/>
    <lineage>
        <taxon>Eukaryota</taxon>
        <taxon>Metazoa</taxon>
        <taxon>Spiralia</taxon>
        <taxon>Lophotrochozoa</taxon>
        <taxon>Mollusca</taxon>
        <taxon>Bivalvia</taxon>
        <taxon>Autobranchia</taxon>
        <taxon>Pteriomorphia</taxon>
        <taxon>Pectinida</taxon>
        <taxon>Pectinoidea</taxon>
        <taxon>Pectinidae</taxon>
        <taxon>Mizuhopecten</taxon>
    </lineage>
</organism>
<sequence>MITEIKCMSTVVNDQIAQLTDGVVDGVHVHMLRMFGLMVFGTAMFAACALITKDETAKTSVLWGRVIGISIYILDRIHSYNNLKKGTSWNPAALYFGIYGDCLWLLGNLIYAVSSTDYGGGKTSHGWLNMFLSIDFVQTFLFAFLFFTFPGPMLGFQCKEKLRGLHLCIVRMFAAFIFNSAIISGRAPNFPSITGKINFLTIRLIVNALLVTAQLYTQLTTDYWTQWHIYFGMVGMSVWSINAAVGYSKAINAIKSKKE</sequence>
<evidence type="ECO:0000313" key="3">
    <source>
        <dbReference type="Proteomes" id="UP000242188"/>
    </source>
</evidence>
<keyword evidence="1" id="KW-0812">Transmembrane</keyword>
<name>A0A210PLQ3_MIZYE</name>